<evidence type="ECO:0000313" key="1">
    <source>
        <dbReference type="EMBL" id="GAA1974363.1"/>
    </source>
</evidence>
<dbReference type="Gene3D" id="3.30.530.20">
    <property type="match status" value="1"/>
</dbReference>
<dbReference type="EMBL" id="BAAAQM010000020">
    <property type="protein sequence ID" value="GAA1974363.1"/>
    <property type="molecule type" value="Genomic_DNA"/>
</dbReference>
<dbReference type="InterPro" id="IPR023393">
    <property type="entry name" value="START-like_dom_sf"/>
</dbReference>
<reference evidence="1 2" key="1">
    <citation type="journal article" date="2019" name="Int. J. Syst. Evol. Microbiol.">
        <title>The Global Catalogue of Microorganisms (GCM) 10K type strain sequencing project: providing services to taxonomists for standard genome sequencing and annotation.</title>
        <authorList>
            <consortium name="The Broad Institute Genomics Platform"/>
            <consortium name="The Broad Institute Genome Sequencing Center for Infectious Disease"/>
            <person name="Wu L."/>
            <person name="Ma J."/>
        </authorList>
    </citation>
    <scope>NUCLEOTIDE SEQUENCE [LARGE SCALE GENOMIC DNA]</scope>
    <source>
        <strain evidence="1 2">JCM 16013</strain>
    </source>
</reference>
<name>A0ABN2RSY7_9ACTN</name>
<dbReference type="SUPFAM" id="SSF55961">
    <property type="entry name" value="Bet v1-like"/>
    <property type="match status" value="1"/>
</dbReference>
<dbReference type="Proteomes" id="UP001499854">
    <property type="component" value="Unassembled WGS sequence"/>
</dbReference>
<dbReference type="Pfam" id="PF10604">
    <property type="entry name" value="Polyketide_cyc2"/>
    <property type="match status" value="1"/>
</dbReference>
<evidence type="ECO:0000313" key="2">
    <source>
        <dbReference type="Proteomes" id="UP001499854"/>
    </source>
</evidence>
<dbReference type="PANTHER" id="PTHR39683">
    <property type="entry name" value="CONSERVED PROTEIN TB16.3"/>
    <property type="match status" value="1"/>
</dbReference>
<dbReference type="InterPro" id="IPR019587">
    <property type="entry name" value="Polyketide_cyclase/dehydratase"/>
</dbReference>
<keyword evidence="2" id="KW-1185">Reference proteome</keyword>
<dbReference type="PANTHER" id="PTHR39683:SF4">
    <property type="entry name" value="COENZYME Q-BINDING PROTEIN COQ10 START DOMAIN-CONTAINING PROTEIN"/>
    <property type="match status" value="1"/>
</dbReference>
<protein>
    <submittedName>
        <fullName evidence="1">SRPBCC family protein</fullName>
    </submittedName>
</protein>
<organism evidence="1 2">
    <name type="scientific">Catenulispora subtropica</name>
    <dbReference type="NCBI Taxonomy" id="450798"/>
    <lineage>
        <taxon>Bacteria</taxon>
        <taxon>Bacillati</taxon>
        <taxon>Actinomycetota</taxon>
        <taxon>Actinomycetes</taxon>
        <taxon>Catenulisporales</taxon>
        <taxon>Catenulisporaceae</taxon>
        <taxon>Catenulispora</taxon>
    </lineage>
</organism>
<gene>
    <name evidence="1" type="ORF">GCM10009838_37930</name>
</gene>
<sequence length="146" mass="16195">MSERTKSSIDIAAPPEAVLGVITDFEAYPQWTGEVKDARIDERDDAGRATRVWFRMDAGALRDEHTLAYEYPSGTEVHWTLVSSNMMRALDGSYVVEATDSGSHVTYQLAVDVKLPMVGLLKRKVEKLIIDRALSGLKKRVEAIAA</sequence>
<dbReference type="RefSeq" id="WP_344658373.1">
    <property type="nucleotide sequence ID" value="NZ_BAAAQM010000020.1"/>
</dbReference>
<dbReference type="CDD" id="cd07819">
    <property type="entry name" value="SRPBCC_2"/>
    <property type="match status" value="1"/>
</dbReference>
<comment type="caution">
    <text evidence="1">The sequence shown here is derived from an EMBL/GenBank/DDBJ whole genome shotgun (WGS) entry which is preliminary data.</text>
</comment>
<accession>A0ABN2RSY7</accession>
<proteinExistence type="predicted"/>